<dbReference type="AlphaFoldDB" id="A0AAE3FQW3"/>
<gene>
    <name evidence="2" type="ORF">AArcSt11_07405</name>
</gene>
<dbReference type="Gene3D" id="3.30.460.10">
    <property type="entry name" value="Beta Polymerase, domain 2"/>
    <property type="match status" value="1"/>
</dbReference>
<dbReference type="RefSeq" id="WP_250595945.1">
    <property type="nucleotide sequence ID" value="NZ_JAKRVY010000003.1"/>
</dbReference>
<name>A0AAE3FQW3_9EURY</name>
<dbReference type="NCBIfam" id="NF047752">
    <property type="entry name" value="MntA_antitoxin"/>
    <property type="match status" value="1"/>
</dbReference>
<feature type="domain" description="Polymerase beta nucleotidyltransferase" evidence="1">
    <location>
        <begin position="15"/>
        <end position="102"/>
    </location>
</feature>
<comment type="caution">
    <text evidence="2">The sequence shown here is derived from an EMBL/GenBank/DDBJ whole genome shotgun (WGS) entry which is preliminary data.</text>
</comment>
<organism evidence="2 3">
    <name type="scientific">Natranaeroarchaeum aerophilus</name>
    <dbReference type="NCBI Taxonomy" id="2917711"/>
    <lineage>
        <taxon>Archaea</taxon>
        <taxon>Methanobacteriati</taxon>
        <taxon>Methanobacteriota</taxon>
        <taxon>Stenosarchaea group</taxon>
        <taxon>Halobacteria</taxon>
        <taxon>Halobacteriales</taxon>
        <taxon>Natronoarchaeaceae</taxon>
        <taxon>Natranaeroarchaeum</taxon>
    </lineage>
</organism>
<evidence type="ECO:0000313" key="3">
    <source>
        <dbReference type="Proteomes" id="UP001202674"/>
    </source>
</evidence>
<dbReference type="PANTHER" id="PTHR43852">
    <property type="entry name" value="NUCLEOTIDYLTRANSFERASE"/>
    <property type="match status" value="1"/>
</dbReference>
<evidence type="ECO:0000313" key="2">
    <source>
        <dbReference type="EMBL" id="MCL9813481.1"/>
    </source>
</evidence>
<dbReference type="PANTHER" id="PTHR43852:SF3">
    <property type="entry name" value="NUCLEOTIDYLTRANSFERASE"/>
    <property type="match status" value="1"/>
</dbReference>
<evidence type="ECO:0000259" key="1">
    <source>
        <dbReference type="Pfam" id="PF18765"/>
    </source>
</evidence>
<protein>
    <submittedName>
        <fullName evidence="2">Nucleotidyltransferase domain-containing protein</fullName>
    </submittedName>
</protein>
<proteinExistence type="predicted"/>
<dbReference type="Pfam" id="PF18765">
    <property type="entry name" value="Polbeta"/>
    <property type="match status" value="1"/>
</dbReference>
<dbReference type="InterPro" id="IPR041633">
    <property type="entry name" value="Polbeta"/>
</dbReference>
<dbReference type="InterPro" id="IPR052930">
    <property type="entry name" value="TA_antitoxin_MntA"/>
</dbReference>
<reference evidence="2 3" key="1">
    <citation type="journal article" date="2022" name="Syst. Appl. Microbiol.">
        <title>Natronocalculus amylovorans gen. nov., sp. nov., and Natranaeroarchaeum aerophilus sp. nov., dominant culturable amylolytic natronoarchaea from hypersaline soda lakes in southwestern Siberia.</title>
        <authorList>
            <person name="Sorokin D.Y."/>
            <person name="Elcheninov A.G."/>
            <person name="Khizhniak T.V."/>
            <person name="Koenen M."/>
            <person name="Bale N.J."/>
            <person name="Damste J.S.S."/>
            <person name="Kublanov I.V."/>
        </authorList>
    </citation>
    <scope>NUCLEOTIDE SEQUENCE [LARGE SCALE GENOMIC DNA]</scope>
    <source>
        <strain evidence="2 3">AArc-St1-1</strain>
    </source>
</reference>
<dbReference type="CDD" id="cd05403">
    <property type="entry name" value="NT_KNTase_like"/>
    <property type="match status" value="1"/>
</dbReference>
<dbReference type="InterPro" id="IPR043519">
    <property type="entry name" value="NT_sf"/>
</dbReference>
<dbReference type="SUPFAM" id="SSF81301">
    <property type="entry name" value="Nucleotidyltransferase"/>
    <property type="match status" value="1"/>
</dbReference>
<dbReference type="Proteomes" id="UP001202674">
    <property type="component" value="Unassembled WGS sequence"/>
</dbReference>
<sequence length="143" mass="15473">MMTTDVDDEGVYETVASVLTDHPVAVGFIFGSRARNEASTGSDIDVAVAFEETEANQRRARLALGVDLALALGTDDIDIVDLRSASPTLVRAVFQNGDRIAGSEQAARELREELRDAGQDRGRQRSPTERFDDALAAIEDHLA</sequence>
<accession>A0AAE3FQW3</accession>
<keyword evidence="3" id="KW-1185">Reference proteome</keyword>
<dbReference type="EMBL" id="JAKRVY010000003">
    <property type="protein sequence ID" value="MCL9813481.1"/>
    <property type="molecule type" value="Genomic_DNA"/>
</dbReference>